<keyword evidence="2" id="KW-1185">Reference proteome</keyword>
<dbReference type="Proteomes" id="UP001152300">
    <property type="component" value="Unassembled WGS sequence"/>
</dbReference>
<comment type="caution">
    <text evidence="1">The sequence shown here is derived from an EMBL/GenBank/DDBJ whole genome shotgun (WGS) entry which is preliminary data.</text>
</comment>
<accession>A0A9X0DJ80</accession>
<name>A0A9X0DJ80_9HELO</name>
<gene>
    <name evidence="1" type="ORF">OCU04_008022</name>
</gene>
<protein>
    <submittedName>
        <fullName evidence="1">Uncharacterized protein</fullName>
    </submittedName>
</protein>
<dbReference type="EMBL" id="JAPEIS010000009">
    <property type="protein sequence ID" value="KAJ8062763.1"/>
    <property type="molecule type" value="Genomic_DNA"/>
</dbReference>
<reference evidence="1" key="1">
    <citation type="submission" date="2022-11" db="EMBL/GenBank/DDBJ databases">
        <title>Genome Resource of Sclerotinia nivalis Strain SnTB1, a Plant Pathogen Isolated from American Ginseng.</title>
        <authorList>
            <person name="Fan S."/>
        </authorList>
    </citation>
    <scope>NUCLEOTIDE SEQUENCE</scope>
    <source>
        <strain evidence="1">SnTB1</strain>
    </source>
</reference>
<evidence type="ECO:0000313" key="1">
    <source>
        <dbReference type="EMBL" id="KAJ8062763.1"/>
    </source>
</evidence>
<evidence type="ECO:0000313" key="2">
    <source>
        <dbReference type="Proteomes" id="UP001152300"/>
    </source>
</evidence>
<proteinExistence type="predicted"/>
<organism evidence="1 2">
    <name type="scientific">Sclerotinia nivalis</name>
    <dbReference type="NCBI Taxonomy" id="352851"/>
    <lineage>
        <taxon>Eukaryota</taxon>
        <taxon>Fungi</taxon>
        <taxon>Dikarya</taxon>
        <taxon>Ascomycota</taxon>
        <taxon>Pezizomycotina</taxon>
        <taxon>Leotiomycetes</taxon>
        <taxon>Helotiales</taxon>
        <taxon>Sclerotiniaceae</taxon>
        <taxon>Sclerotinia</taxon>
    </lineage>
</organism>
<dbReference type="AlphaFoldDB" id="A0A9X0DJ80"/>
<sequence length="104" mass="11414">MFDVIQASTVSFGIHAIRFGLFVRHVGCKQTLDERSLPAQISDSLEWLLEFSKPNGTRASVPLILIEAQNNSINGPCQGMLLTNPGVNFILKDGYSVLLPVSRN</sequence>